<name>A0ABQ5IMN5_9ASTR</name>
<comment type="caution">
    <text evidence="2">The sequence shown here is derived from an EMBL/GenBank/DDBJ whole genome shotgun (WGS) entry which is preliminary data.</text>
</comment>
<dbReference type="EMBL" id="BQNB010020954">
    <property type="protein sequence ID" value="GJU01339.1"/>
    <property type="molecule type" value="Genomic_DNA"/>
</dbReference>
<proteinExistence type="predicted"/>
<gene>
    <name evidence="2" type="ORF">Tco_1111677</name>
</gene>
<organism evidence="2 3">
    <name type="scientific">Tanacetum coccineum</name>
    <dbReference type="NCBI Taxonomy" id="301880"/>
    <lineage>
        <taxon>Eukaryota</taxon>
        <taxon>Viridiplantae</taxon>
        <taxon>Streptophyta</taxon>
        <taxon>Embryophyta</taxon>
        <taxon>Tracheophyta</taxon>
        <taxon>Spermatophyta</taxon>
        <taxon>Magnoliopsida</taxon>
        <taxon>eudicotyledons</taxon>
        <taxon>Gunneridae</taxon>
        <taxon>Pentapetalae</taxon>
        <taxon>asterids</taxon>
        <taxon>campanulids</taxon>
        <taxon>Asterales</taxon>
        <taxon>Asteraceae</taxon>
        <taxon>Asteroideae</taxon>
        <taxon>Anthemideae</taxon>
        <taxon>Anthemidinae</taxon>
        <taxon>Tanacetum</taxon>
    </lineage>
</organism>
<keyword evidence="3" id="KW-1185">Reference proteome</keyword>
<protein>
    <submittedName>
        <fullName evidence="2">Uncharacterized protein</fullName>
    </submittedName>
</protein>
<reference evidence="2" key="1">
    <citation type="journal article" date="2022" name="Int. J. Mol. Sci.">
        <title>Draft Genome of Tanacetum Coccineum: Genomic Comparison of Closely Related Tanacetum-Family Plants.</title>
        <authorList>
            <person name="Yamashiro T."/>
            <person name="Shiraishi A."/>
            <person name="Nakayama K."/>
            <person name="Satake H."/>
        </authorList>
    </citation>
    <scope>NUCLEOTIDE SEQUENCE</scope>
</reference>
<feature type="region of interest" description="Disordered" evidence="1">
    <location>
        <begin position="1"/>
        <end position="80"/>
    </location>
</feature>
<evidence type="ECO:0000256" key="1">
    <source>
        <dbReference type="SAM" id="MobiDB-lite"/>
    </source>
</evidence>
<accession>A0ABQ5IMN5</accession>
<evidence type="ECO:0000313" key="2">
    <source>
        <dbReference type="EMBL" id="GJU01339.1"/>
    </source>
</evidence>
<feature type="compositionally biased region" description="Low complexity" evidence="1">
    <location>
        <begin position="1"/>
        <end position="16"/>
    </location>
</feature>
<evidence type="ECO:0000313" key="3">
    <source>
        <dbReference type="Proteomes" id="UP001151760"/>
    </source>
</evidence>
<feature type="compositionally biased region" description="Acidic residues" evidence="1">
    <location>
        <begin position="29"/>
        <end position="55"/>
    </location>
</feature>
<sequence>MSSSSSHATPLPSSVSPTALSLDYVAESEPSEEEEEKDLEEDLKEEPSEEEEEELSAPADSSPAGLYIDLPSEVEEDETPLPASIDALVDSWVAAPTPLSPLPSSLSPLSSPLPKIPLPPLLLPQPTRRDIIPEADMPPRKRARFAALSHMFEIGESLAAAAAIQPRSTLARDTESGFMTALEEVKESVIDIATRHRQC</sequence>
<reference evidence="2" key="2">
    <citation type="submission" date="2022-01" db="EMBL/GenBank/DDBJ databases">
        <authorList>
            <person name="Yamashiro T."/>
            <person name="Shiraishi A."/>
            <person name="Satake H."/>
            <person name="Nakayama K."/>
        </authorList>
    </citation>
    <scope>NUCLEOTIDE SEQUENCE</scope>
</reference>
<dbReference type="Proteomes" id="UP001151760">
    <property type="component" value="Unassembled WGS sequence"/>
</dbReference>